<dbReference type="Proteomes" id="UP001597260">
    <property type="component" value="Unassembled WGS sequence"/>
</dbReference>
<keyword evidence="1" id="KW-1133">Transmembrane helix</keyword>
<accession>A0ABW3YQZ6</accession>
<reference evidence="3" key="1">
    <citation type="journal article" date="2019" name="Int. J. Syst. Evol. Microbiol.">
        <title>The Global Catalogue of Microorganisms (GCM) 10K type strain sequencing project: providing services to taxonomists for standard genome sequencing and annotation.</title>
        <authorList>
            <consortium name="The Broad Institute Genomics Platform"/>
            <consortium name="The Broad Institute Genome Sequencing Center for Infectious Disease"/>
            <person name="Wu L."/>
            <person name="Ma J."/>
        </authorList>
    </citation>
    <scope>NUCLEOTIDE SEQUENCE [LARGE SCALE GENOMIC DNA]</scope>
    <source>
        <strain evidence="3">JCM 31037</strain>
    </source>
</reference>
<keyword evidence="3" id="KW-1185">Reference proteome</keyword>
<keyword evidence="1" id="KW-0472">Membrane</keyword>
<sequence>MPTTGHRLTRRYRRLLFSYPRDYRRERGEEIIGTLLELAPPGRTRPTVPEAANLIRHGMRARLGRPDSRAVVVWAALTATICGLFTAAIATRAAWETSRPQPGRAEATEIFDAVLPEHDLDDLTTPSALFVIYSQPLSLDNADSLLFGDGGEYGHSSTSAHAAGTPPIDPAQLMPLTQERLRAAGWHVYAPVVDEYTGCIDKYCDSLMQVTRTEVTASRGDTFVEIAFQWPPTDADAPYLSVSLYRGTPSAVPYAGVAGGLLGVLVGWLLFGWASRRTDGHHLMVRATATTLYGVTMLLWWPPTLLAVLSVWQHHLGEPHPQWHPFWEWLGQPTASLLFLVGCVAVLLALVLAALPRPGVRSAPTGKQLIHP</sequence>
<organism evidence="2 3">
    <name type="scientific">Micromonospora sonneratiae</name>
    <dbReference type="NCBI Taxonomy" id="1184706"/>
    <lineage>
        <taxon>Bacteria</taxon>
        <taxon>Bacillati</taxon>
        <taxon>Actinomycetota</taxon>
        <taxon>Actinomycetes</taxon>
        <taxon>Micromonosporales</taxon>
        <taxon>Micromonosporaceae</taxon>
        <taxon>Micromonospora</taxon>
    </lineage>
</organism>
<feature type="transmembrane region" description="Helical" evidence="1">
    <location>
        <begin position="335"/>
        <end position="355"/>
    </location>
</feature>
<feature type="transmembrane region" description="Helical" evidence="1">
    <location>
        <begin position="70"/>
        <end position="90"/>
    </location>
</feature>
<evidence type="ECO:0000313" key="3">
    <source>
        <dbReference type="Proteomes" id="UP001597260"/>
    </source>
</evidence>
<dbReference type="RefSeq" id="WP_377578316.1">
    <property type="nucleotide sequence ID" value="NZ_JBHTMP010000087.1"/>
</dbReference>
<keyword evidence="1" id="KW-0812">Transmembrane</keyword>
<comment type="caution">
    <text evidence="2">The sequence shown here is derived from an EMBL/GenBank/DDBJ whole genome shotgun (WGS) entry which is preliminary data.</text>
</comment>
<evidence type="ECO:0000313" key="2">
    <source>
        <dbReference type="EMBL" id="MFD1325634.1"/>
    </source>
</evidence>
<proteinExistence type="predicted"/>
<dbReference type="EMBL" id="JBHTMP010000087">
    <property type="protein sequence ID" value="MFD1325634.1"/>
    <property type="molecule type" value="Genomic_DNA"/>
</dbReference>
<gene>
    <name evidence="2" type="ORF">ACFQ4H_31590</name>
</gene>
<feature type="transmembrane region" description="Helical" evidence="1">
    <location>
        <begin position="251"/>
        <end position="271"/>
    </location>
</feature>
<name>A0ABW3YQZ6_9ACTN</name>
<protein>
    <submittedName>
        <fullName evidence="2">Uncharacterized protein</fullName>
    </submittedName>
</protein>
<evidence type="ECO:0000256" key="1">
    <source>
        <dbReference type="SAM" id="Phobius"/>
    </source>
</evidence>